<comment type="caution">
    <text evidence="2">The sequence shown here is derived from an EMBL/GenBank/DDBJ whole genome shotgun (WGS) entry which is preliminary data.</text>
</comment>
<organism evidence="2 3">
    <name type="scientific">Allocatelliglobosispora scoriae</name>
    <dbReference type="NCBI Taxonomy" id="643052"/>
    <lineage>
        <taxon>Bacteria</taxon>
        <taxon>Bacillati</taxon>
        <taxon>Actinomycetota</taxon>
        <taxon>Actinomycetes</taxon>
        <taxon>Micromonosporales</taxon>
        <taxon>Micromonosporaceae</taxon>
        <taxon>Allocatelliglobosispora</taxon>
    </lineage>
</organism>
<proteinExistence type="predicted"/>
<protein>
    <submittedName>
        <fullName evidence="2">Uncharacterized protein</fullName>
    </submittedName>
</protein>
<reference evidence="2 3" key="1">
    <citation type="submission" date="2020-08" db="EMBL/GenBank/DDBJ databases">
        <title>Sequencing the genomes of 1000 actinobacteria strains.</title>
        <authorList>
            <person name="Klenk H.-P."/>
        </authorList>
    </citation>
    <scope>NUCLEOTIDE SEQUENCE [LARGE SCALE GENOMIC DNA]</scope>
    <source>
        <strain evidence="2 3">DSM 45362</strain>
    </source>
</reference>
<dbReference type="EMBL" id="JACHMN010000003">
    <property type="protein sequence ID" value="MBB5872750.1"/>
    <property type="molecule type" value="Genomic_DNA"/>
</dbReference>
<evidence type="ECO:0000313" key="2">
    <source>
        <dbReference type="EMBL" id="MBB5872750.1"/>
    </source>
</evidence>
<evidence type="ECO:0000313" key="3">
    <source>
        <dbReference type="Proteomes" id="UP000587527"/>
    </source>
</evidence>
<gene>
    <name evidence="2" type="ORF">F4553_006184</name>
</gene>
<name>A0A841C1A5_9ACTN</name>
<feature type="region of interest" description="Disordered" evidence="1">
    <location>
        <begin position="486"/>
        <end position="520"/>
    </location>
</feature>
<dbReference type="AlphaFoldDB" id="A0A841C1A5"/>
<accession>A0A841C1A5</accession>
<dbReference type="Proteomes" id="UP000587527">
    <property type="component" value="Unassembled WGS sequence"/>
</dbReference>
<evidence type="ECO:0000256" key="1">
    <source>
        <dbReference type="SAM" id="MobiDB-lite"/>
    </source>
</evidence>
<keyword evidence="3" id="KW-1185">Reference proteome</keyword>
<sequence>MITQSRWGAAEALGFGRADGTTAYDEIGARIRSAAPRTGPVPLQTIPDLLRDRAARERTRLPDQVQELLDLTERLAHRPIELPRITGRIGYEVRGTVIHLTHHRDGAQSERWSFPLSAPPTFLTEQAQPDDQPPILTQTHRFSVPGAHWLPLRKLIAAGRVVRMQQWRGDLVTETEPAHLYLFISHRWLGPEAPDPEGQQAAMIGWQVVAAACEAARVAFYRGLHQPRLSHPAMGLKLGVTGSDLAEAIVVNVLRPLLDEASLAALHAEVAALETRTADRGVAEARVDTGLSRLRELLMGLPALCAVLDRILVWYDYGCMPQRPHVGDEEREFQQALRHLSAYQATGRTAILLDDADAHLTRAWCTLEALVADNLTGTTDLLVGSHRAAARSGEAEHFLLRALADRPHLVWRALLDTEVFGLQTPEECLTRLGLTATHRTDLPLVYEQLLRLGGPSRLHTDDMEVVTGSFPLPVVDRGATLVVPVSSSHPVGGPPPASATIDWTGALRPGGRPSAHPDQPSWQRLAADGAHVAIVAACEGEAVLIGRWIHDHLDELARAAGGPIGTMTWLASDIAPVGHLPDGSLRTVAVDADRWLLVTTRARLQHCAAASALITGVTTAGYPLTVVAIDGRAGNIHHLPIGDPGDQRAARVATTAAAFVELPGGVFRAGLTELLGSTLGGAR</sequence>
<dbReference type="RefSeq" id="WP_184842867.1">
    <property type="nucleotide sequence ID" value="NZ_JACHMN010000003.1"/>
</dbReference>